<gene>
    <name evidence="2" type="ORF">FIBSPDRAFT_947791</name>
</gene>
<keyword evidence="3" id="KW-1185">Reference proteome</keyword>
<evidence type="ECO:0000313" key="3">
    <source>
        <dbReference type="Proteomes" id="UP000076532"/>
    </source>
</evidence>
<feature type="region of interest" description="Disordered" evidence="1">
    <location>
        <begin position="1"/>
        <end position="82"/>
    </location>
</feature>
<evidence type="ECO:0000313" key="2">
    <source>
        <dbReference type="EMBL" id="KZP28208.1"/>
    </source>
</evidence>
<reference evidence="2 3" key="1">
    <citation type="journal article" date="2016" name="Mol. Biol. Evol.">
        <title>Comparative Genomics of Early-Diverging Mushroom-Forming Fungi Provides Insights into the Origins of Lignocellulose Decay Capabilities.</title>
        <authorList>
            <person name="Nagy L.G."/>
            <person name="Riley R."/>
            <person name="Tritt A."/>
            <person name="Adam C."/>
            <person name="Daum C."/>
            <person name="Floudas D."/>
            <person name="Sun H."/>
            <person name="Yadav J.S."/>
            <person name="Pangilinan J."/>
            <person name="Larsson K.H."/>
            <person name="Matsuura K."/>
            <person name="Barry K."/>
            <person name="Labutti K."/>
            <person name="Kuo R."/>
            <person name="Ohm R.A."/>
            <person name="Bhattacharya S.S."/>
            <person name="Shirouzu T."/>
            <person name="Yoshinaga Y."/>
            <person name="Martin F.M."/>
            <person name="Grigoriev I.V."/>
            <person name="Hibbett D.S."/>
        </authorList>
    </citation>
    <scope>NUCLEOTIDE SEQUENCE [LARGE SCALE GENOMIC DNA]</scope>
    <source>
        <strain evidence="2 3">CBS 109695</strain>
    </source>
</reference>
<dbReference type="Proteomes" id="UP000076532">
    <property type="component" value="Unassembled WGS sequence"/>
</dbReference>
<dbReference type="AlphaFoldDB" id="A0A166RF99"/>
<accession>A0A166RF99</accession>
<name>A0A166RF99_9AGAM</name>
<protein>
    <submittedName>
        <fullName evidence="2">Uncharacterized protein</fullName>
    </submittedName>
</protein>
<organism evidence="2 3">
    <name type="scientific">Athelia psychrophila</name>
    <dbReference type="NCBI Taxonomy" id="1759441"/>
    <lineage>
        <taxon>Eukaryota</taxon>
        <taxon>Fungi</taxon>
        <taxon>Dikarya</taxon>
        <taxon>Basidiomycota</taxon>
        <taxon>Agaricomycotina</taxon>
        <taxon>Agaricomycetes</taxon>
        <taxon>Agaricomycetidae</taxon>
        <taxon>Atheliales</taxon>
        <taxon>Atheliaceae</taxon>
        <taxon>Athelia</taxon>
    </lineage>
</organism>
<evidence type="ECO:0000256" key="1">
    <source>
        <dbReference type="SAM" id="MobiDB-lite"/>
    </source>
</evidence>
<dbReference type="EMBL" id="KV417504">
    <property type="protein sequence ID" value="KZP28208.1"/>
    <property type="molecule type" value="Genomic_DNA"/>
</dbReference>
<sequence>MPSPHPCPCAHRPASAAGHTHSPASSQLPAPMSKPTPTPHPCARQLHAQIHAHAPRSVHQCPPRQLPAHAQPSHVPTTPHPHQLTAHPHFHTHMFTRGTPTHVCSSPTSTPTRPHTCTGALPARAAHTCVQQLLATPALTPTPGPGRATSSHTGWQHHDEWLRDKPLLILTRSKLMKIQAF</sequence>
<proteinExistence type="predicted"/>